<dbReference type="STRING" id="695939.SAMN00790413_03284"/>
<protein>
    <recommendedName>
        <fullName evidence="3">WD40 repeat</fullName>
    </recommendedName>
</protein>
<dbReference type="AlphaFoldDB" id="A0A1W1UVF5"/>
<proteinExistence type="predicted"/>
<keyword evidence="2" id="KW-1185">Reference proteome</keyword>
<evidence type="ECO:0008006" key="3">
    <source>
        <dbReference type="Google" id="ProtNLM"/>
    </source>
</evidence>
<gene>
    <name evidence="1" type="ORF">SAMN00790413_03284</name>
</gene>
<dbReference type="PANTHER" id="PTHR19879">
    <property type="entry name" value="TRANSCRIPTION INITIATION FACTOR TFIID"/>
    <property type="match status" value="1"/>
</dbReference>
<dbReference type="InterPro" id="IPR015943">
    <property type="entry name" value="WD40/YVTN_repeat-like_dom_sf"/>
</dbReference>
<organism evidence="1 2">
    <name type="scientific">Deinococcus hopiensis KR-140</name>
    <dbReference type="NCBI Taxonomy" id="695939"/>
    <lineage>
        <taxon>Bacteria</taxon>
        <taxon>Thermotogati</taxon>
        <taxon>Deinococcota</taxon>
        <taxon>Deinococci</taxon>
        <taxon>Deinococcales</taxon>
        <taxon>Deinococcaceae</taxon>
        <taxon>Deinococcus</taxon>
    </lineage>
</organism>
<dbReference type="PANTHER" id="PTHR19879:SF9">
    <property type="entry name" value="TRANSCRIPTION INITIATION FACTOR TFIID SUBUNIT 5"/>
    <property type="match status" value="1"/>
</dbReference>
<dbReference type="Proteomes" id="UP000192582">
    <property type="component" value="Unassembled WGS sequence"/>
</dbReference>
<sequence length="371" mass="40678">MFTPLLLAGLLTTAIPPFQRAVPLPAGSDASSIYVDAQRAVLESRGQLTLIPRQGPVRSIPTKVTPEETNSSQFRGTQVLPSGEVQSLRLDFRACEAQLWRSSAGRPVARLQGDFKEALSCGRETEYAFTPHFSPNGRSLATADARGLRLWNTKDGTLIWQQPGSFSNVMHRPDGTHLVAVANTAKGLQLELWRSDLKGRISALRVPRTCLRAMTPGIDVDHEQVAFACQGEVRVWNWRESKVYELKRKDAGVEMDVAPVLFGHYVALNEHDRGAALWDIRSGQRLVQTQVPAGVQVTDVAFALGGFLAVALSDGTVQTYDPEKQGKFLRTEQVFRAAGKDQYLTLAFSGAWGQMLVVSGTQAQVIELPRG</sequence>
<dbReference type="InterPro" id="IPR011047">
    <property type="entry name" value="Quinoprotein_ADH-like_sf"/>
</dbReference>
<accession>A0A1W1UVF5</accession>
<reference evidence="1 2" key="1">
    <citation type="submission" date="2017-04" db="EMBL/GenBank/DDBJ databases">
        <authorList>
            <person name="Afonso C.L."/>
            <person name="Miller P.J."/>
            <person name="Scott M.A."/>
            <person name="Spackman E."/>
            <person name="Goraichik I."/>
            <person name="Dimitrov K.M."/>
            <person name="Suarez D.L."/>
            <person name="Swayne D.E."/>
        </authorList>
    </citation>
    <scope>NUCLEOTIDE SEQUENCE [LARGE SCALE GENOMIC DNA]</scope>
    <source>
        <strain evidence="1 2">KR-140</strain>
    </source>
</reference>
<dbReference type="OrthoDB" id="9758793at2"/>
<dbReference type="SUPFAM" id="SSF50998">
    <property type="entry name" value="Quinoprotein alcohol dehydrogenase-like"/>
    <property type="match status" value="1"/>
</dbReference>
<evidence type="ECO:0000313" key="2">
    <source>
        <dbReference type="Proteomes" id="UP000192582"/>
    </source>
</evidence>
<dbReference type="RefSeq" id="WP_084047215.1">
    <property type="nucleotide sequence ID" value="NZ_FWWU01000008.1"/>
</dbReference>
<dbReference type="EMBL" id="FWWU01000008">
    <property type="protein sequence ID" value="SMB85148.1"/>
    <property type="molecule type" value="Genomic_DNA"/>
</dbReference>
<evidence type="ECO:0000313" key="1">
    <source>
        <dbReference type="EMBL" id="SMB85148.1"/>
    </source>
</evidence>
<name>A0A1W1UVF5_9DEIO</name>
<dbReference type="Gene3D" id="2.130.10.10">
    <property type="entry name" value="YVTN repeat-like/Quinoprotein amine dehydrogenase"/>
    <property type="match status" value="2"/>
</dbReference>